<dbReference type="Gramene" id="C.cajan_34087.t">
    <property type="protein sequence ID" value="C.cajan_34087.t.cds1"/>
    <property type="gene ID" value="C.cajan_34087"/>
</dbReference>
<keyword evidence="2" id="KW-1185">Reference proteome</keyword>
<organism evidence="1 2">
    <name type="scientific">Cajanus cajan</name>
    <name type="common">Pigeon pea</name>
    <name type="synonym">Cajanus indicus</name>
    <dbReference type="NCBI Taxonomy" id="3821"/>
    <lineage>
        <taxon>Eukaryota</taxon>
        <taxon>Viridiplantae</taxon>
        <taxon>Streptophyta</taxon>
        <taxon>Embryophyta</taxon>
        <taxon>Tracheophyta</taxon>
        <taxon>Spermatophyta</taxon>
        <taxon>Magnoliopsida</taxon>
        <taxon>eudicotyledons</taxon>
        <taxon>Gunneridae</taxon>
        <taxon>Pentapetalae</taxon>
        <taxon>rosids</taxon>
        <taxon>fabids</taxon>
        <taxon>Fabales</taxon>
        <taxon>Fabaceae</taxon>
        <taxon>Papilionoideae</taxon>
        <taxon>50 kb inversion clade</taxon>
        <taxon>NPAAA clade</taxon>
        <taxon>indigoferoid/millettioid clade</taxon>
        <taxon>Phaseoleae</taxon>
        <taxon>Cajanus</taxon>
    </lineage>
</organism>
<reference evidence="1" key="1">
    <citation type="journal article" date="2012" name="Nat. Biotechnol.">
        <title>Draft genome sequence of pigeonpea (Cajanus cajan), an orphan legume crop of resource-poor farmers.</title>
        <authorList>
            <person name="Varshney R.K."/>
            <person name="Chen W."/>
            <person name="Li Y."/>
            <person name="Bharti A.K."/>
            <person name="Saxena R.K."/>
            <person name="Schlueter J.A."/>
            <person name="Donoghue M.T."/>
            <person name="Azam S."/>
            <person name="Fan G."/>
            <person name="Whaley A.M."/>
            <person name="Farmer A.D."/>
            <person name="Sheridan J."/>
            <person name="Iwata A."/>
            <person name="Tuteja R."/>
            <person name="Penmetsa R.V."/>
            <person name="Wu W."/>
            <person name="Upadhyaya H.D."/>
            <person name="Yang S.P."/>
            <person name="Shah T."/>
            <person name="Saxena K.B."/>
            <person name="Michael T."/>
            <person name="McCombie W.R."/>
            <person name="Yang B."/>
            <person name="Zhang G."/>
            <person name="Yang H."/>
            <person name="Wang J."/>
            <person name="Spillane C."/>
            <person name="Cook D.R."/>
            <person name="May G.D."/>
            <person name="Xu X."/>
            <person name="Jackson S.A."/>
        </authorList>
    </citation>
    <scope>NUCLEOTIDE SEQUENCE [LARGE SCALE GENOMIC DNA]</scope>
</reference>
<evidence type="ECO:0000313" key="2">
    <source>
        <dbReference type="Proteomes" id="UP000075243"/>
    </source>
</evidence>
<name>A0A151RSH0_CAJCA</name>
<sequence>KMAWVSWKKLTIPKEEGRLGIKRLDLFNDALLVKCRWKLYHEPNFSWGRILISKYDLIAGVQDCSPKQRMSLWWQDIMLASGTENNSNWFVGAVAWKMGDGQRTRFWFNSWAFEDPFATRFRRLFFFVLT</sequence>
<proteinExistence type="predicted"/>
<dbReference type="EMBL" id="KQ483589">
    <property type="protein sequence ID" value="KYP45487.1"/>
    <property type="molecule type" value="Genomic_DNA"/>
</dbReference>
<feature type="non-terminal residue" evidence="1">
    <location>
        <position position="1"/>
    </location>
</feature>
<protein>
    <submittedName>
        <fullName evidence="1">Uncharacterized protein</fullName>
    </submittedName>
</protein>
<evidence type="ECO:0000313" key="1">
    <source>
        <dbReference type="EMBL" id="KYP45487.1"/>
    </source>
</evidence>
<dbReference type="Proteomes" id="UP000075243">
    <property type="component" value="Unassembled WGS sequence"/>
</dbReference>
<gene>
    <name evidence="1" type="ORF">KK1_032960</name>
</gene>
<dbReference type="AlphaFoldDB" id="A0A151RSH0"/>
<accession>A0A151RSH0</accession>